<dbReference type="EMBL" id="CP009516">
    <property type="protein sequence ID" value="AKB76954.1"/>
    <property type="molecule type" value="Genomic_DNA"/>
</dbReference>
<keyword evidence="1" id="KW-1133">Transmembrane helix</keyword>
<organism evidence="2 3">
    <name type="scientific">Methanosarcina horonobensis HB-1 = JCM 15518</name>
    <dbReference type="NCBI Taxonomy" id="1434110"/>
    <lineage>
        <taxon>Archaea</taxon>
        <taxon>Methanobacteriati</taxon>
        <taxon>Methanobacteriota</taxon>
        <taxon>Stenosarchaea group</taxon>
        <taxon>Methanomicrobia</taxon>
        <taxon>Methanosarcinales</taxon>
        <taxon>Methanosarcinaceae</taxon>
        <taxon>Methanosarcina</taxon>
    </lineage>
</organism>
<dbReference type="Proteomes" id="UP000033101">
    <property type="component" value="Chromosome"/>
</dbReference>
<dbReference type="GeneID" id="24829601"/>
<feature type="transmembrane region" description="Helical" evidence="1">
    <location>
        <begin position="7"/>
        <end position="25"/>
    </location>
</feature>
<feature type="transmembrane region" description="Helical" evidence="1">
    <location>
        <begin position="101"/>
        <end position="121"/>
    </location>
</feature>
<dbReference type="Pfam" id="PF09946">
    <property type="entry name" value="DUF2178"/>
    <property type="match status" value="1"/>
</dbReference>
<dbReference type="RefSeq" id="WP_048137084.1">
    <property type="nucleotide sequence ID" value="NZ_CP009516.1"/>
</dbReference>
<keyword evidence="3" id="KW-1185">Reference proteome</keyword>
<reference evidence="2 3" key="1">
    <citation type="submission" date="2014-07" db="EMBL/GenBank/DDBJ databases">
        <title>Methanogenic archaea and the global carbon cycle.</title>
        <authorList>
            <person name="Henriksen J.R."/>
            <person name="Luke J."/>
            <person name="Reinhart S."/>
            <person name="Benedict M.N."/>
            <person name="Youngblut N.D."/>
            <person name="Metcalf M.E."/>
            <person name="Whitaker R.J."/>
            <person name="Metcalf W.W."/>
        </authorList>
    </citation>
    <scope>NUCLEOTIDE SEQUENCE [LARGE SCALE GENOMIC DNA]</scope>
    <source>
        <strain evidence="2 3">HB-1</strain>
    </source>
</reference>
<dbReference type="OrthoDB" id="132176at2157"/>
<dbReference type="InterPro" id="IPR019235">
    <property type="entry name" value="DUF2178_TM"/>
</dbReference>
<keyword evidence="1" id="KW-0472">Membrane</keyword>
<feature type="transmembrane region" description="Helical" evidence="1">
    <location>
        <begin position="67"/>
        <end position="89"/>
    </location>
</feature>
<keyword evidence="1" id="KW-0812">Transmembrane</keyword>
<dbReference type="AlphaFoldDB" id="A0A0E3S6R8"/>
<proteinExistence type="predicted"/>
<accession>A0A0E3S6R8</accession>
<sequence length="131" mass="14506">MKQKQFRIISLLIVMVMGAVVGFSVSIGNPVLAVGVVLAGMAVMYNLKQMLEDVVEDERIHQISQKASQVTLQIVMTGLALGGAALIAMREVYPTYTDLGFFMAYAGCGVLVLYSLFYRYYNRKYGGFDEE</sequence>
<dbReference type="HOGENOM" id="CLU_161129_0_0_2"/>
<dbReference type="STRING" id="1434110.MSHOH_0471"/>
<protein>
    <recommendedName>
        <fullName evidence="4">DUF2178 domain-containing protein</fullName>
    </recommendedName>
</protein>
<feature type="transmembrane region" description="Helical" evidence="1">
    <location>
        <begin position="31"/>
        <end position="47"/>
    </location>
</feature>
<dbReference type="KEGG" id="mhor:MSHOH_0471"/>
<evidence type="ECO:0008006" key="4">
    <source>
        <dbReference type="Google" id="ProtNLM"/>
    </source>
</evidence>
<gene>
    <name evidence="2" type="ORF">MSHOH_0471</name>
</gene>
<evidence type="ECO:0000313" key="3">
    <source>
        <dbReference type="Proteomes" id="UP000033101"/>
    </source>
</evidence>
<evidence type="ECO:0000313" key="2">
    <source>
        <dbReference type="EMBL" id="AKB76954.1"/>
    </source>
</evidence>
<name>A0A0E3S6R8_9EURY</name>
<evidence type="ECO:0000256" key="1">
    <source>
        <dbReference type="SAM" id="Phobius"/>
    </source>
</evidence>
<dbReference type="PATRIC" id="fig|1434110.4.peg.568"/>